<evidence type="ECO:0000313" key="1">
    <source>
        <dbReference type="EMBL" id="OAY21704.1"/>
    </source>
</evidence>
<gene>
    <name evidence="1" type="ORF">MANES_S064200</name>
</gene>
<dbReference type="AlphaFoldDB" id="A0A199UAK3"/>
<name>A0A199UAK3_MANES</name>
<reference evidence="1" key="1">
    <citation type="submission" date="2016-02" db="EMBL/GenBank/DDBJ databases">
        <title>WGS assembly of Manihot esculenta.</title>
        <authorList>
            <person name="Bredeson J.V."/>
            <person name="Prochnik S.E."/>
            <person name="Lyons J.B."/>
            <person name="Schmutz J."/>
            <person name="Grimwood J."/>
            <person name="Vrebalov J."/>
            <person name="Bart R.S."/>
            <person name="Amuge T."/>
            <person name="Ferguson M.E."/>
            <person name="Green R."/>
            <person name="Putnam N."/>
            <person name="Stites J."/>
            <person name="Rounsley S."/>
            <person name="Rokhsar D.S."/>
        </authorList>
    </citation>
    <scope>NUCLEOTIDE SEQUENCE [LARGE SCALE GENOMIC DNA]</scope>
    <source>
        <tissue evidence="1">Leaf</tissue>
    </source>
</reference>
<dbReference type="EMBL" id="KV450696">
    <property type="protein sequence ID" value="OAY21704.1"/>
    <property type="molecule type" value="Genomic_DNA"/>
</dbReference>
<sequence length="60" mass="7091">MSPKLYMELWTTYCKFISIKIYAALYVTYCSNMLIIDQRSLKHISFCTLYRFLSSSSFAV</sequence>
<proteinExistence type="predicted"/>
<protein>
    <submittedName>
        <fullName evidence="1">Uncharacterized protein</fullName>
    </submittedName>
</protein>
<organism evidence="1">
    <name type="scientific">Manihot esculenta</name>
    <name type="common">Cassava</name>
    <name type="synonym">Jatropha manihot</name>
    <dbReference type="NCBI Taxonomy" id="3983"/>
    <lineage>
        <taxon>Eukaryota</taxon>
        <taxon>Viridiplantae</taxon>
        <taxon>Streptophyta</taxon>
        <taxon>Embryophyta</taxon>
        <taxon>Tracheophyta</taxon>
        <taxon>Spermatophyta</taxon>
        <taxon>Magnoliopsida</taxon>
        <taxon>eudicotyledons</taxon>
        <taxon>Gunneridae</taxon>
        <taxon>Pentapetalae</taxon>
        <taxon>rosids</taxon>
        <taxon>fabids</taxon>
        <taxon>Malpighiales</taxon>
        <taxon>Euphorbiaceae</taxon>
        <taxon>Crotonoideae</taxon>
        <taxon>Manihoteae</taxon>
        <taxon>Manihot</taxon>
    </lineage>
</organism>
<accession>A0A199UAK3</accession>